<organism evidence="1">
    <name type="scientific">Lepeophtheirus salmonis</name>
    <name type="common">Salmon louse</name>
    <name type="synonym">Caligus salmonis</name>
    <dbReference type="NCBI Taxonomy" id="72036"/>
    <lineage>
        <taxon>Eukaryota</taxon>
        <taxon>Metazoa</taxon>
        <taxon>Ecdysozoa</taxon>
        <taxon>Arthropoda</taxon>
        <taxon>Crustacea</taxon>
        <taxon>Multicrustacea</taxon>
        <taxon>Hexanauplia</taxon>
        <taxon>Copepoda</taxon>
        <taxon>Siphonostomatoida</taxon>
        <taxon>Caligidae</taxon>
        <taxon>Lepeophtheirus</taxon>
    </lineage>
</organism>
<evidence type="ECO:0000313" key="1">
    <source>
        <dbReference type="EMBL" id="CDW39328.1"/>
    </source>
</evidence>
<reference evidence="1" key="1">
    <citation type="submission" date="2014-05" db="EMBL/GenBank/DDBJ databases">
        <authorList>
            <person name="Chronopoulou M."/>
        </authorList>
    </citation>
    <scope>NUCLEOTIDE SEQUENCE</scope>
    <source>
        <tissue evidence="1">Whole organism</tissue>
    </source>
</reference>
<protein>
    <submittedName>
        <fullName evidence="1">Uncharacterized protein</fullName>
    </submittedName>
</protein>
<feature type="non-terminal residue" evidence="1">
    <location>
        <position position="1"/>
    </location>
</feature>
<dbReference type="EMBL" id="HACA01021967">
    <property type="protein sequence ID" value="CDW39328.1"/>
    <property type="molecule type" value="Transcribed_RNA"/>
</dbReference>
<accession>A0A0K2UM27</accession>
<dbReference type="AlphaFoldDB" id="A0A0K2UM27"/>
<proteinExistence type="predicted"/>
<name>A0A0K2UM27_LEPSM</name>
<sequence>QGLSLLKKADTSRVPVIRPLRKPFFRKSSKVFFKTFLISGTTDDSHYIFLIDTTFILVSSSLTKSALVKS</sequence>